<dbReference type="InterPro" id="IPR036388">
    <property type="entry name" value="WH-like_DNA-bd_sf"/>
</dbReference>
<dbReference type="Gene3D" id="1.10.10.10">
    <property type="entry name" value="Winged helix-like DNA-binding domain superfamily/Winged helix DNA-binding domain"/>
    <property type="match status" value="1"/>
</dbReference>
<gene>
    <name evidence="1" type="ORF">COW11_00075</name>
</gene>
<dbReference type="PANTHER" id="PTHR33221">
    <property type="entry name" value="WINGED HELIX-TURN-HELIX TRANSCRIPTIONAL REGULATOR, RRF2 FAMILY"/>
    <property type="match status" value="1"/>
</dbReference>
<dbReference type="Pfam" id="PF02082">
    <property type="entry name" value="Rrf2"/>
    <property type="match status" value="1"/>
</dbReference>
<dbReference type="PROSITE" id="PS51197">
    <property type="entry name" value="HTH_RRF2_2"/>
    <property type="match status" value="1"/>
</dbReference>
<evidence type="ECO:0000313" key="2">
    <source>
        <dbReference type="Proteomes" id="UP000231267"/>
    </source>
</evidence>
<dbReference type="NCBIfam" id="TIGR00738">
    <property type="entry name" value="rrf2_super"/>
    <property type="match status" value="1"/>
</dbReference>
<dbReference type="InterPro" id="IPR000944">
    <property type="entry name" value="Tscrpt_reg_Rrf2"/>
</dbReference>
<sequence length="140" mass="15732">MRISARCDYACKALLELALHWPSKEPVQLHTISDHQGIPTKYLVHILIQLKRMNLVESMRGKQGGYNLTRHPNEITLGEVIRDTGGPLLPLAKTAVKSESAFAAIWEEVEGVMAKVLDKVTFEDIVNKVRGKEKALIYQI</sequence>
<dbReference type="AlphaFoldDB" id="A0A2J0LJL9"/>
<dbReference type="GO" id="GO:0005829">
    <property type="term" value="C:cytosol"/>
    <property type="evidence" value="ECO:0007669"/>
    <property type="project" value="TreeGrafter"/>
</dbReference>
<dbReference type="EMBL" id="PFGP01000001">
    <property type="protein sequence ID" value="PIW67054.1"/>
    <property type="molecule type" value="Genomic_DNA"/>
</dbReference>
<evidence type="ECO:0000313" key="1">
    <source>
        <dbReference type="EMBL" id="PIW67054.1"/>
    </source>
</evidence>
<dbReference type="PANTHER" id="PTHR33221:SF16">
    <property type="entry name" value="HTH-TYPE TRANSCRIPTIONAL REGULATOR SLR0846-RELATED"/>
    <property type="match status" value="1"/>
</dbReference>
<organism evidence="1 2">
    <name type="scientific">Candidatus Taenaricola geysiri</name>
    <dbReference type="NCBI Taxonomy" id="1974752"/>
    <lineage>
        <taxon>Bacteria</taxon>
        <taxon>Pseudomonadati</taxon>
        <taxon>Candidatus Omnitrophota</taxon>
        <taxon>Candidatus Taenaricola</taxon>
    </lineage>
</organism>
<dbReference type="GO" id="GO:0003700">
    <property type="term" value="F:DNA-binding transcription factor activity"/>
    <property type="evidence" value="ECO:0007669"/>
    <property type="project" value="TreeGrafter"/>
</dbReference>
<dbReference type="InterPro" id="IPR036390">
    <property type="entry name" value="WH_DNA-bd_sf"/>
</dbReference>
<protein>
    <submittedName>
        <fullName evidence="1">Rrf2 family transcriptional regulator</fullName>
    </submittedName>
</protein>
<dbReference type="Proteomes" id="UP000231267">
    <property type="component" value="Unassembled WGS sequence"/>
</dbReference>
<comment type="caution">
    <text evidence="1">The sequence shown here is derived from an EMBL/GenBank/DDBJ whole genome shotgun (WGS) entry which is preliminary data.</text>
</comment>
<accession>A0A2J0LJL9</accession>
<name>A0A2J0LJL9_9BACT</name>
<proteinExistence type="predicted"/>
<reference evidence="1 2" key="1">
    <citation type="submission" date="2017-09" db="EMBL/GenBank/DDBJ databases">
        <title>Depth-based differentiation of microbial function through sediment-hosted aquifers and enrichment of novel symbionts in the deep terrestrial subsurface.</title>
        <authorList>
            <person name="Probst A.J."/>
            <person name="Ladd B."/>
            <person name="Jarett J.K."/>
            <person name="Geller-Mcgrath D.E."/>
            <person name="Sieber C.M."/>
            <person name="Emerson J.B."/>
            <person name="Anantharaman K."/>
            <person name="Thomas B.C."/>
            <person name="Malmstrom R."/>
            <person name="Stieglmeier M."/>
            <person name="Klingl A."/>
            <person name="Woyke T."/>
            <person name="Ryan C.M."/>
            <person name="Banfield J.F."/>
        </authorList>
    </citation>
    <scope>NUCLEOTIDE SEQUENCE [LARGE SCALE GENOMIC DNA]</scope>
    <source>
        <strain evidence="1">CG12_big_fil_rev_8_21_14_0_65_43_15</strain>
    </source>
</reference>
<dbReference type="SUPFAM" id="SSF46785">
    <property type="entry name" value="Winged helix' DNA-binding domain"/>
    <property type="match status" value="1"/>
</dbReference>